<protein>
    <submittedName>
        <fullName evidence="2">Uncharacterized protein</fullName>
    </submittedName>
</protein>
<accession>A0A7M2WWZ8</accession>
<dbReference type="EMBL" id="CP063458">
    <property type="protein sequence ID" value="QOV89929.1"/>
    <property type="molecule type" value="Genomic_DNA"/>
</dbReference>
<keyword evidence="1" id="KW-1133">Transmembrane helix</keyword>
<evidence type="ECO:0000256" key="1">
    <source>
        <dbReference type="SAM" id="Phobius"/>
    </source>
</evidence>
<feature type="transmembrane region" description="Helical" evidence="1">
    <location>
        <begin position="36"/>
        <end position="55"/>
    </location>
</feature>
<dbReference type="AlphaFoldDB" id="A0A7M2WWZ8"/>
<evidence type="ECO:0000313" key="3">
    <source>
        <dbReference type="Proteomes" id="UP000593765"/>
    </source>
</evidence>
<keyword evidence="3" id="KW-1185">Reference proteome</keyword>
<sequence>MTANLPAGRQLLLIVAISYLVSAAVMGFMRWRGAEIGTWFLAGWLLTGLAGVLLAQQLAEARPAVWIGLLVALLPWMVLSLVFDTRLKIWVMVAVDAAGVFAIVYGLALARGALSQVSQ</sequence>
<evidence type="ECO:0000313" key="2">
    <source>
        <dbReference type="EMBL" id="QOV89929.1"/>
    </source>
</evidence>
<organism evidence="2 3">
    <name type="scientific">Humisphaera borealis</name>
    <dbReference type="NCBI Taxonomy" id="2807512"/>
    <lineage>
        <taxon>Bacteria</taxon>
        <taxon>Pseudomonadati</taxon>
        <taxon>Planctomycetota</taxon>
        <taxon>Phycisphaerae</taxon>
        <taxon>Tepidisphaerales</taxon>
        <taxon>Tepidisphaeraceae</taxon>
        <taxon>Humisphaera</taxon>
    </lineage>
</organism>
<dbReference type="RefSeq" id="WP_206292992.1">
    <property type="nucleotide sequence ID" value="NZ_CP063458.1"/>
</dbReference>
<dbReference type="KEGG" id="hbs:IPV69_00725"/>
<name>A0A7M2WWZ8_9BACT</name>
<reference evidence="2 3" key="1">
    <citation type="submission" date="2020-10" db="EMBL/GenBank/DDBJ databases">
        <title>Wide distribution of Phycisphaera-like planctomycetes from WD2101 soil group in peatlands and genome analysis of the first cultivated representative.</title>
        <authorList>
            <person name="Dedysh S.N."/>
            <person name="Beletsky A.V."/>
            <person name="Ivanova A."/>
            <person name="Kulichevskaya I.S."/>
            <person name="Suzina N.E."/>
            <person name="Philippov D.A."/>
            <person name="Rakitin A.L."/>
            <person name="Mardanov A.V."/>
            <person name="Ravin N.V."/>
        </authorList>
    </citation>
    <scope>NUCLEOTIDE SEQUENCE [LARGE SCALE GENOMIC DNA]</scope>
    <source>
        <strain evidence="2 3">M1803</strain>
    </source>
</reference>
<keyword evidence="1" id="KW-0472">Membrane</keyword>
<feature type="transmembrane region" description="Helical" evidence="1">
    <location>
        <begin position="64"/>
        <end position="83"/>
    </location>
</feature>
<proteinExistence type="predicted"/>
<keyword evidence="1" id="KW-0812">Transmembrane</keyword>
<feature type="transmembrane region" description="Helical" evidence="1">
    <location>
        <begin position="12"/>
        <end position="30"/>
    </location>
</feature>
<feature type="transmembrane region" description="Helical" evidence="1">
    <location>
        <begin position="89"/>
        <end position="110"/>
    </location>
</feature>
<dbReference type="Proteomes" id="UP000593765">
    <property type="component" value="Chromosome"/>
</dbReference>
<gene>
    <name evidence="2" type="ORF">IPV69_00725</name>
</gene>